<protein>
    <submittedName>
        <fullName evidence="3">Serine hydrolase</fullName>
    </submittedName>
</protein>
<dbReference type="OrthoDB" id="5705574at2"/>
<keyword evidence="4" id="KW-1185">Reference proteome</keyword>
<name>A0A512NAH8_9HYPH</name>
<evidence type="ECO:0000313" key="4">
    <source>
        <dbReference type="Proteomes" id="UP000321058"/>
    </source>
</evidence>
<evidence type="ECO:0000259" key="2">
    <source>
        <dbReference type="Pfam" id="PF00144"/>
    </source>
</evidence>
<evidence type="ECO:0000313" key="3">
    <source>
        <dbReference type="EMBL" id="GEP55987.1"/>
    </source>
</evidence>
<dbReference type="InterPro" id="IPR012338">
    <property type="entry name" value="Beta-lactam/transpept-like"/>
</dbReference>
<dbReference type="PANTHER" id="PTHR43283">
    <property type="entry name" value="BETA-LACTAMASE-RELATED"/>
    <property type="match status" value="1"/>
</dbReference>
<dbReference type="Pfam" id="PF00144">
    <property type="entry name" value="Beta-lactamase"/>
    <property type="match status" value="1"/>
</dbReference>
<keyword evidence="3" id="KW-0378">Hydrolase</keyword>
<feature type="signal peptide" evidence="1">
    <location>
        <begin position="1"/>
        <end position="19"/>
    </location>
</feature>
<feature type="domain" description="Beta-lactamase-related" evidence="2">
    <location>
        <begin position="44"/>
        <end position="396"/>
    </location>
</feature>
<feature type="chain" id="PRO_5021919684" evidence="1">
    <location>
        <begin position="20"/>
        <end position="414"/>
    </location>
</feature>
<dbReference type="RefSeq" id="WP_147150071.1">
    <property type="nucleotide sequence ID" value="NZ_BKAJ01000051.1"/>
</dbReference>
<dbReference type="InterPro" id="IPR050789">
    <property type="entry name" value="Diverse_Enzym_Activities"/>
</dbReference>
<sequence length="414" mass="44358">MKKIVIAAALACVATAAHAENGVLPMAGKPEDVGLSSAQLKRLEEVTQKHVDSGLVPGAVMLVARRGKIAWVSTLGKRDVATGDAMKPDAIFRIYSMTKPIVSVAVMQLVEEGKLQVSDPVSKFLPEISKMKVGTERVVDGRAVLQLSDPERPMTVQDLLRHTSGLTYGTRGTALVNQSYIDAKIGDRGMSNEEFVTKLSTLALKFSPGTRWEYGVSTDVLGRLVEVVDGKKLGEALATRVFKPLGMVDTGFQVPADKLARAAQPGPRPNGQPMTARFAVNDGARYESGGGGLTSTMDDYLRFTTMLANGGTLSGKRVLGKQTLAFMTADHTGNRPGRPPGLGFGLGFEVRTMTGEAALPGSVGEYGWAGNAGTLFWVDPKEQLFAIYMVQVSDPDRIALRNQFRTMVQSAIID</sequence>
<gene>
    <name evidence="3" type="ORF">RSO01_31530</name>
</gene>
<dbReference type="EMBL" id="BKAJ01000051">
    <property type="protein sequence ID" value="GEP55987.1"/>
    <property type="molecule type" value="Genomic_DNA"/>
</dbReference>
<dbReference type="InterPro" id="IPR001466">
    <property type="entry name" value="Beta-lactam-related"/>
</dbReference>
<dbReference type="Proteomes" id="UP000321058">
    <property type="component" value="Unassembled WGS sequence"/>
</dbReference>
<accession>A0A512NAH8</accession>
<keyword evidence="1" id="KW-0732">Signal</keyword>
<reference evidence="3 4" key="1">
    <citation type="submission" date="2019-07" db="EMBL/GenBank/DDBJ databases">
        <title>Whole genome shotgun sequence of Reyranella soli NBRC 108950.</title>
        <authorList>
            <person name="Hosoyama A."/>
            <person name="Uohara A."/>
            <person name="Ohji S."/>
            <person name="Ichikawa N."/>
        </authorList>
    </citation>
    <scope>NUCLEOTIDE SEQUENCE [LARGE SCALE GENOMIC DNA]</scope>
    <source>
        <strain evidence="3 4">NBRC 108950</strain>
    </source>
</reference>
<dbReference type="AlphaFoldDB" id="A0A512NAH8"/>
<comment type="caution">
    <text evidence="3">The sequence shown here is derived from an EMBL/GenBank/DDBJ whole genome shotgun (WGS) entry which is preliminary data.</text>
</comment>
<organism evidence="3 4">
    <name type="scientific">Reyranella soli</name>
    <dbReference type="NCBI Taxonomy" id="1230389"/>
    <lineage>
        <taxon>Bacteria</taxon>
        <taxon>Pseudomonadati</taxon>
        <taxon>Pseudomonadota</taxon>
        <taxon>Alphaproteobacteria</taxon>
        <taxon>Hyphomicrobiales</taxon>
        <taxon>Reyranellaceae</taxon>
        <taxon>Reyranella</taxon>
    </lineage>
</organism>
<evidence type="ECO:0000256" key="1">
    <source>
        <dbReference type="SAM" id="SignalP"/>
    </source>
</evidence>
<dbReference type="GO" id="GO:0016787">
    <property type="term" value="F:hydrolase activity"/>
    <property type="evidence" value="ECO:0007669"/>
    <property type="project" value="UniProtKB-KW"/>
</dbReference>
<dbReference type="SUPFAM" id="SSF56601">
    <property type="entry name" value="beta-lactamase/transpeptidase-like"/>
    <property type="match status" value="1"/>
</dbReference>
<dbReference type="Gene3D" id="3.40.710.10">
    <property type="entry name" value="DD-peptidase/beta-lactamase superfamily"/>
    <property type="match status" value="1"/>
</dbReference>
<proteinExistence type="predicted"/>
<dbReference type="PANTHER" id="PTHR43283:SF3">
    <property type="entry name" value="BETA-LACTAMASE FAMILY PROTEIN (AFU_ORTHOLOGUE AFUA_5G07500)"/>
    <property type="match status" value="1"/>
</dbReference>